<feature type="transmembrane region" description="Helical" evidence="1">
    <location>
        <begin position="428"/>
        <end position="448"/>
    </location>
</feature>
<feature type="transmembrane region" description="Helical" evidence="1">
    <location>
        <begin position="195"/>
        <end position="225"/>
    </location>
</feature>
<keyword evidence="3" id="KW-1185">Reference proteome</keyword>
<protein>
    <recommendedName>
        <fullName evidence="4">4-amino-4-deoxy-L-arabinose transferase</fullName>
    </recommendedName>
</protein>
<feature type="transmembrane region" description="Helical" evidence="1">
    <location>
        <begin position="349"/>
        <end position="369"/>
    </location>
</feature>
<feature type="transmembrane region" description="Helical" evidence="1">
    <location>
        <begin position="237"/>
        <end position="257"/>
    </location>
</feature>
<comment type="caution">
    <text evidence="2">The sequence shown here is derived from an EMBL/GenBank/DDBJ whole genome shotgun (WGS) entry which is preliminary data.</text>
</comment>
<organism evidence="2 3">
    <name type="scientific">Pelomonas caseinilytica</name>
    <dbReference type="NCBI Taxonomy" id="2906763"/>
    <lineage>
        <taxon>Bacteria</taxon>
        <taxon>Pseudomonadati</taxon>
        <taxon>Pseudomonadota</taxon>
        <taxon>Betaproteobacteria</taxon>
        <taxon>Burkholderiales</taxon>
        <taxon>Sphaerotilaceae</taxon>
        <taxon>Roseateles</taxon>
    </lineage>
</organism>
<name>A0ABS8XBN0_9BURK</name>
<feature type="transmembrane region" description="Helical" evidence="1">
    <location>
        <begin position="323"/>
        <end position="342"/>
    </location>
</feature>
<gene>
    <name evidence="2" type="ORF">LXT12_05835</name>
</gene>
<feature type="transmembrane region" description="Helical" evidence="1">
    <location>
        <begin position="170"/>
        <end position="189"/>
    </location>
</feature>
<feature type="transmembrane region" description="Helical" evidence="1">
    <location>
        <begin position="395"/>
        <end position="416"/>
    </location>
</feature>
<dbReference type="RefSeq" id="WP_233390368.1">
    <property type="nucleotide sequence ID" value="NZ_JAJTWT010000002.1"/>
</dbReference>
<accession>A0ABS8XBN0</accession>
<reference evidence="2 3" key="1">
    <citation type="submission" date="2021-12" db="EMBL/GenBank/DDBJ databases">
        <title>Genome seq of p7.</title>
        <authorList>
            <person name="Seo T."/>
        </authorList>
    </citation>
    <scope>NUCLEOTIDE SEQUENCE [LARGE SCALE GENOMIC DNA]</scope>
    <source>
        <strain evidence="2 3">P7</strain>
    </source>
</reference>
<feature type="transmembrane region" description="Helical" evidence="1">
    <location>
        <begin position="20"/>
        <end position="36"/>
    </location>
</feature>
<feature type="transmembrane region" description="Helical" evidence="1">
    <location>
        <begin position="141"/>
        <end position="163"/>
    </location>
</feature>
<sequence length="546" mass="59037">MNLPTPAIVAERGVQRLPRLALILLCAAYVLPGIFGRDPWRNADLTAFGFMASIAEGRAPWWQPAIAGIPADGGPLPYWLGALAIKALPFLDAPVAARLPYAFVLVGVLIAVWYTCFHLARTEAAQPVAFAFGGEAQVVDYARALADGALLALMASLGLLQLGHETTPELLQLLAVSVYLYGLAAAPFRRRRSRLAVLLALPVLAASGAPMVACLLGVLGVLLNHRSSYQEAKDQRAWLLGALTLAVVAAWFFNGWAWRVQPGLDLPSLLRLLAWFCWPAGPLALWTLWRWRRHGLRRHITVPAIALLVPLVACVAMDGSDRALLLALPSLAILAAFALPTLSRGFSAAVDWFSVFFFSAAALFFWLYYVSMHTGWPERPLANLRRLAEGFEPRFSLVALVLAIAATAAWLALVRWRTARHRHALWKSLALPAGGVALGWLLVMSLLLPPLDYARSLEPLVSRLKAHMPADAGCLAAPGQNLATLSALEWHGGWQVQGRGTLAHTACPNAVISAGQPTPPGWQVVAQVRRPTDRSGSAGLVLLRKP</sequence>
<evidence type="ECO:0000313" key="2">
    <source>
        <dbReference type="EMBL" id="MCE4536767.1"/>
    </source>
</evidence>
<evidence type="ECO:0000313" key="3">
    <source>
        <dbReference type="Proteomes" id="UP001201463"/>
    </source>
</evidence>
<evidence type="ECO:0000256" key="1">
    <source>
        <dbReference type="SAM" id="Phobius"/>
    </source>
</evidence>
<feature type="transmembrane region" description="Helical" evidence="1">
    <location>
        <begin position="300"/>
        <end position="317"/>
    </location>
</feature>
<proteinExistence type="predicted"/>
<feature type="transmembrane region" description="Helical" evidence="1">
    <location>
        <begin position="99"/>
        <end position="121"/>
    </location>
</feature>
<evidence type="ECO:0008006" key="4">
    <source>
        <dbReference type="Google" id="ProtNLM"/>
    </source>
</evidence>
<keyword evidence="1" id="KW-0812">Transmembrane</keyword>
<dbReference type="EMBL" id="JAJTWT010000002">
    <property type="protein sequence ID" value="MCE4536767.1"/>
    <property type="molecule type" value="Genomic_DNA"/>
</dbReference>
<keyword evidence="1" id="KW-0472">Membrane</keyword>
<feature type="transmembrane region" description="Helical" evidence="1">
    <location>
        <begin position="269"/>
        <end position="288"/>
    </location>
</feature>
<keyword evidence="1" id="KW-1133">Transmembrane helix</keyword>
<dbReference type="Proteomes" id="UP001201463">
    <property type="component" value="Unassembled WGS sequence"/>
</dbReference>